<protein>
    <recommendedName>
        <fullName evidence="3">Ketoreductase domain-containing protein</fullName>
    </recommendedName>
</protein>
<dbReference type="STRING" id="1685382.AVJ23_10585"/>
<dbReference type="PANTHER" id="PTHR43639">
    <property type="entry name" value="OXIDOREDUCTASE, SHORT-CHAIN DEHYDROGENASE/REDUCTASE FAMILY (AFU_ORTHOLOGUE AFUA_5G02870)"/>
    <property type="match status" value="1"/>
</dbReference>
<keyword evidence="2" id="KW-0560">Oxidoreductase</keyword>
<accession>A0A0W7WJW1</accession>
<dbReference type="PANTHER" id="PTHR43639:SF1">
    <property type="entry name" value="SHORT-CHAIN DEHYDROGENASE_REDUCTASE FAMILY PROTEIN"/>
    <property type="match status" value="1"/>
</dbReference>
<dbReference type="InterPro" id="IPR002347">
    <property type="entry name" value="SDR_fam"/>
</dbReference>
<dbReference type="GO" id="GO:0016491">
    <property type="term" value="F:oxidoreductase activity"/>
    <property type="evidence" value="ECO:0007669"/>
    <property type="project" value="UniProtKB-KW"/>
</dbReference>
<dbReference type="FunFam" id="3.40.50.720:FF:000084">
    <property type="entry name" value="Short-chain dehydrogenase reductase"/>
    <property type="match status" value="1"/>
</dbReference>
<evidence type="ECO:0000259" key="3">
    <source>
        <dbReference type="SMART" id="SM00822"/>
    </source>
</evidence>
<dbReference type="Proteomes" id="UP000054396">
    <property type="component" value="Unassembled WGS sequence"/>
</dbReference>
<comment type="caution">
    <text evidence="4">The sequence shown here is derived from an EMBL/GenBank/DDBJ whole genome shotgun (WGS) entry which is preliminary data.</text>
</comment>
<dbReference type="Pfam" id="PF13561">
    <property type="entry name" value="adh_short_C2"/>
    <property type="match status" value="1"/>
</dbReference>
<sequence>MLQGRTVLVTGASKGIGQEIARELAAQGARVVAHYGRDRDGAAAALEGVPEERAILLQGDLAQPGGAEAMFAEAVARTGGLDGIVNNAAVMHFAGGIDDAPEEWDRVWAETFQVNVFSASVLLREAVRHFRARGGGEIVGISSWAAQKGVTNPQTIGYAASKAAFKAALQTVATGYARDGIRTYIIAPGVVDTKMSRDFAESQGGRHVVENRLAMGEFVPPSDIASLTAFCLSGRCRHLSGATLDVNGASYIR</sequence>
<comment type="similarity">
    <text evidence="1">Belongs to the short-chain dehydrogenases/reductases (SDR) family.</text>
</comment>
<evidence type="ECO:0000256" key="2">
    <source>
        <dbReference type="ARBA" id="ARBA00023002"/>
    </source>
</evidence>
<name>A0A0W7WJW1_9RHOB</name>
<dbReference type="EMBL" id="LPXO01000005">
    <property type="protein sequence ID" value="KUF10875.1"/>
    <property type="molecule type" value="Genomic_DNA"/>
</dbReference>
<evidence type="ECO:0000256" key="1">
    <source>
        <dbReference type="ARBA" id="ARBA00006484"/>
    </source>
</evidence>
<proteinExistence type="inferred from homology"/>
<feature type="domain" description="Ketoreductase" evidence="3">
    <location>
        <begin position="5"/>
        <end position="147"/>
    </location>
</feature>
<keyword evidence="5" id="KW-1185">Reference proteome</keyword>
<dbReference type="PRINTS" id="PR00080">
    <property type="entry name" value="SDRFAMILY"/>
</dbReference>
<dbReference type="PRINTS" id="PR00081">
    <property type="entry name" value="GDHRDH"/>
</dbReference>
<gene>
    <name evidence="4" type="ORF">AVJ23_10585</name>
</gene>
<evidence type="ECO:0000313" key="4">
    <source>
        <dbReference type="EMBL" id="KUF10875.1"/>
    </source>
</evidence>
<reference evidence="4 5" key="1">
    <citation type="submission" date="2015-12" db="EMBL/GenBank/DDBJ databases">
        <authorList>
            <person name="Shamseldin A."/>
            <person name="Moawad H."/>
            <person name="Abd El-Rahim W.M."/>
            <person name="Sadowsky M.J."/>
        </authorList>
    </citation>
    <scope>NUCLEOTIDE SEQUENCE [LARGE SCALE GENOMIC DNA]</scope>
    <source>
        <strain evidence="4 5">SJ5A-1</strain>
    </source>
</reference>
<dbReference type="AlphaFoldDB" id="A0A0W7WJW1"/>
<dbReference type="SUPFAM" id="SSF51735">
    <property type="entry name" value="NAD(P)-binding Rossmann-fold domains"/>
    <property type="match status" value="1"/>
</dbReference>
<dbReference type="SMART" id="SM00822">
    <property type="entry name" value="PKS_KR"/>
    <property type="match status" value="1"/>
</dbReference>
<dbReference type="Gene3D" id="3.40.50.720">
    <property type="entry name" value="NAD(P)-binding Rossmann-like Domain"/>
    <property type="match status" value="1"/>
</dbReference>
<dbReference type="RefSeq" id="WP_058862160.1">
    <property type="nucleotide sequence ID" value="NZ_LPXO01000005.1"/>
</dbReference>
<dbReference type="OrthoDB" id="9788235at2"/>
<dbReference type="CDD" id="cd05233">
    <property type="entry name" value="SDR_c"/>
    <property type="match status" value="1"/>
</dbReference>
<dbReference type="InterPro" id="IPR057326">
    <property type="entry name" value="KR_dom"/>
</dbReference>
<evidence type="ECO:0000313" key="5">
    <source>
        <dbReference type="Proteomes" id="UP000054396"/>
    </source>
</evidence>
<organism evidence="4 5">
    <name type="scientific">Pseudoponticoccus marisrubri</name>
    <dbReference type="NCBI Taxonomy" id="1685382"/>
    <lineage>
        <taxon>Bacteria</taxon>
        <taxon>Pseudomonadati</taxon>
        <taxon>Pseudomonadota</taxon>
        <taxon>Alphaproteobacteria</taxon>
        <taxon>Rhodobacterales</taxon>
        <taxon>Roseobacteraceae</taxon>
        <taxon>Pseudoponticoccus</taxon>
    </lineage>
</organism>
<dbReference type="InterPro" id="IPR036291">
    <property type="entry name" value="NAD(P)-bd_dom_sf"/>
</dbReference>